<evidence type="ECO:0000256" key="9">
    <source>
        <dbReference type="RuleBase" id="RU369079"/>
    </source>
</evidence>
<comment type="subunit">
    <text evidence="9">The complex comprises the extracytoplasmic solute receptor protein and the two transmembrane proteins.</text>
</comment>
<keyword evidence="6 9" id="KW-1133">Transmembrane helix</keyword>
<dbReference type="PATRIC" id="fig|171383.3.peg.3624"/>
<evidence type="ECO:0000256" key="4">
    <source>
        <dbReference type="ARBA" id="ARBA00022519"/>
    </source>
</evidence>
<organism evidence="11 12">
    <name type="scientific">Vibrio hepatarius</name>
    <dbReference type="NCBI Taxonomy" id="171383"/>
    <lineage>
        <taxon>Bacteria</taxon>
        <taxon>Pseudomonadati</taxon>
        <taxon>Pseudomonadota</taxon>
        <taxon>Gammaproteobacteria</taxon>
        <taxon>Vibrionales</taxon>
        <taxon>Vibrionaceae</taxon>
        <taxon>Vibrio</taxon>
        <taxon>Vibrio oreintalis group</taxon>
    </lineage>
</organism>
<comment type="function">
    <text evidence="9">Part of the tripartite ATP-independent periplasmic (TRAP) transport system.</text>
</comment>
<dbReference type="Pfam" id="PF04290">
    <property type="entry name" value="DctQ"/>
    <property type="match status" value="1"/>
</dbReference>
<keyword evidence="4 9" id="KW-0997">Cell inner membrane</keyword>
<evidence type="ECO:0000313" key="11">
    <source>
        <dbReference type="EMBL" id="KOO06340.1"/>
    </source>
</evidence>
<dbReference type="EMBL" id="LHPI01000019">
    <property type="protein sequence ID" value="KOO06340.1"/>
    <property type="molecule type" value="Genomic_DNA"/>
</dbReference>
<feature type="transmembrane region" description="Helical" evidence="9">
    <location>
        <begin position="14"/>
        <end position="35"/>
    </location>
</feature>
<dbReference type="InterPro" id="IPR007387">
    <property type="entry name" value="TRAP_DctQ"/>
</dbReference>
<dbReference type="PANTHER" id="PTHR35011">
    <property type="entry name" value="2,3-DIKETO-L-GULONATE TRAP TRANSPORTER SMALL PERMEASE PROTEIN YIAM"/>
    <property type="match status" value="1"/>
</dbReference>
<evidence type="ECO:0000256" key="6">
    <source>
        <dbReference type="ARBA" id="ARBA00022989"/>
    </source>
</evidence>
<keyword evidence="3" id="KW-1003">Cell membrane</keyword>
<dbReference type="GO" id="GO:0022857">
    <property type="term" value="F:transmembrane transporter activity"/>
    <property type="evidence" value="ECO:0007669"/>
    <property type="project" value="UniProtKB-UniRule"/>
</dbReference>
<dbReference type="GO" id="GO:0015740">
    <property type="term" value="P:C4-dicarboxylate transport"/>
    <property type="evidence" value="ECO:0007669"/>
    <property type="project" value="TreeGrafter"/>
</dbReference>
<protein>
    <recommendedName>
        <fullName evidence="9">TRAP transporter small permease protein</fullName>
    </recommendedName>
</protein>
<feature type="transmembrane region" description="Helical" evidence="9">
    <location>
        <begin position="89"/>
        <end position="111"/>
    </location>
</feature>
<comment type="subcellular location">
    <subcellularLocation>
        <location evidence="1 9">Cell inner membrane</location>
        <topology evidence="1 9">Multi-pass membrane protein</topology>
    </subcellularLocation>
</comment>
<evidence type="ECO:0000256" key="7">
    <source>
        <dbReference type="ARBA" id="ARBA00023136"/>
    </source>
</evidence>
<dbReference type="PANTHER" id="PTHR35011:SF10">
    <property type="entry name" value="TRAP TRANSPORTER SMALL PERMEASE PROTEIN"/>
    <property type="match status" value="1"/>
</dbReference>
<evidence type="ECO:0000256" key="2">
    <source>
        <dbReference type="ARBA" id="ARBA00022448"/>
    </source>
</evidence>
<gene>
    <name evidence="11" type="ORF">AKJ31_17750</name>
</gene>
<reference evidence="12" key="1">
    <citation type="submission" date="2015-08" db="EMBL/GenBank/DDBJ databases">
        <title>Vibrio galatheae sp. nov., a novel member of the Vibrionaceae family isolated from the Solomon Islands.</title>
        <authorList>
            <person name="Giubergia S."/>
            <person name="Machado H."/>
            <person name="Mateiu R.V."/>
            <person name="Gram L."/>
        </authorList>
    </citation>
    <scope>NUCLEOTIDE SEQUENCE [LARGE SCALE GENOMIC DNA]</scope>
    <source>
        <strain evidence="12">DSM 19134</strain>
    </source>
</reference>
<dbReference type="Proteomes" id="UP000037530">
    <property type="component" value="Unassembled WGS sequence"/>
</dbReference>
<evidence type="ECO:0000256" key="8">
    <source>
        <dbReference type="ARBA" id="ARBA00038436"/>
    </source>
</evidence>
<evidence type="ECO:0000313" key="12">
    <source>
        <dbReference type="Proteomes" id="UP000037530"/>
    </source>
</evidence>
<evidence type="ECO:0000256" key="1">
    <source>
        <dbReference type="ARBA" id="ARBA00004429"/>
    </source>
</evidence>
<feature type="domain" description="Tripartite ATP-independent periplasmic transporters DctQ component" evidence="10">
    <location>
        <begin position="26"/>
        <end position="153"/>
    </location>
</feature>
<comment type="caution">
    <text evidence="11">The sequence shown here is derived from an EMBL/GenBank/DDBJ whole genome shotgun (WGS) entry which is preliminary data.</text>
</comment>
<dbReference type="OrthoDB" id="2877624at2"/>
<keyword evidence="5 9" id="KW-0812">Transmembrane</keyword>
<dbReference type="GO" id="GO:0005886">
    <property type="term" value="C:plasma membrane"/>
    <property type="evidence" value="ECO:0007669"/>
    <property type="project" value="UniProtKB-SubCell"/>
</dbReference>
<sequence>MNLTFSVLKQLRQILGVIASFTLFCMLVLTVIDVVGRYFFNSPFPGGVELVEIMLAIVVFSAFSLITWSEEHICVDLLDDWFPVSLTNLRQAFINLCSAFALGLIAWKVWGLGARSLSYGETTDVLEIPIGYVMYFVSFIGWISMVIALALAFQYLFSKTPVSNSTQESDS</sequence>
<feature type="transmembrane region" description="Helical" evidence="9">
    <location>
        <begin position="47"/>
        <end position="69"/>
    </location>
</feature>
<dbReference type="STRING" id="171383.AKJ31_17750"/>
<proteinExistence type="inferred from homology"/>
<feature type="transmembrane region" description="Helical" evidence="9">
    <location>
        <begin position="132"/>
        <end position="157"/>
    </location>
</feature>
<dbReference type="InterPro" id="IPR055348">
    <property type="entry name" value="DctQ"/>
</dbReference>
<keyword evidence="7 9" id="KW-0472">Membrane</keyword>
<evidence type="ECO:0000256" key="5">
    <source>
        <dbReference type="ARBA" id="ARBA00022692"/>
    </source>
</evidence>
<comment type="similarity">
    <text evidence="8 9">Belongs to the TRAP transporter small permease family.</text>
</comment>
<accession>A0A0M0HW87</accession>
<evidence type="ECO:0000259" key="10">
    <source>
        <dbReference type="Pfam" id="PF04290"/>
    </source>
</evidence>
<keyword evidence="12" id="KW-1185">Reference proteome</keyword>
<dbReference type="AlphaFoldDB" id="A0A0M0HW87"/>
<evidence type="ECO:0000256" key="3">
    <source>
        <dbReference type="ARBA" id="ARBA00022475"/>
    </source>
</evidence>
<name>A0A0M0HW87_9VIBR</name>
<keyword evidence="2 9" id="KW-0813">Transport</keyword>
<dbReference type="RefSeq" id="WP_053410414.1">
    <property type="nucleotide sequence ID" value="NZ_LHPI01000019.1"/>
</dbReference>